<dbReference type="InterPro" id="IPR002645">
    <property type="entry name" value="STAS_dom"/>
</dbReference>
<keyword evidence="3" id="KW-1185">Reference proteome</keyword>
<dbReference type="PANTHER" id="PTHR33495:SF2">
    <property type="entry name" value="ANTI-SIGMA FACTOR ANTAGONIST TM_1081-RELATED"/>
    <property type="match status" value="1"/>
</dbReference>
<dbReference type="RefSeq" id="WP_218471080.1">
    <property type="nucleotide sequence ID" value="NZ_BAABJN010000006.1"/>
</dbReference>
<dbReference type="Proteomes" id="UP000694257">
    <property type="component" value="Chromosome"/>
</dbReference>
<protein>
    <submittedName>
        <fullName evidence="2">STAS domain-containing protein</fullName>
    </submittedName>
</protein>
<evidence type="ECO:0000313" key="2">
    <source>
        <dbReference type="EMBL" id="QXN90208.1"/>
    </source>
</evidence>
<dbReference type="PROSITE" id="PS50801">
    <property type="entry name" value="STAS"/>
    <property type="match status" value="1"/>
</dbReference>
<dbReference type="PANTHER" id="PTHR33495">
    <property type="entry name" value="ANTI-SIGMA FACTOR ANTAGONIST TM_1081-RELATED-RELATED"/>
    <property type="match status" value="1"/>
</dbReference>
<evidence type="ECO:0000313" key="3">
    <source>
        <dbReference type="Proteomes" id="UP000694257"/>
    </source>
</evidence>
<gene>
    <name evidence="2" type="ORF">KV110_33045</name>
</gene>
<dbReference type="InterPro" id="IPR003658">
    <property type="entry name" value="Anti-sigma_ant"/>
</dbReference>
<evidence type="ECO:0000259" key="1">
    <source>
        <dbReference type="PROSITE" id="PS50801"/>
    </source>
</evidence>
<accession>A0ABX8RKW6</accession>
<name>A0ABX8RKW6_NOCIO</name>
<dbReference type="NCBIfam" id="TIGR00377">
    <property type="entry name" value="ant_ant_sig"/>
    <property type="match status" value="1"/>
</dbReference>
<feature type="domain" description="STAS" evidence="1">
    <location>
        <begin position="35"/>
        <end position="135"/>
    </location>
</feature>
<dbReference type="EMBL" id="CP078145">
    <property type="protein sequence ID" value="QXN90208.1"/>
    <property type="molecule type" value="Genomic_DNA"/>
</dbReference>
<proteinExistence type="predicted"/>
<dbReference type="Pfam" id="PF01740">
    <property type="entry name" value="STAS"/>
    <property type="match status" value="1"/>
</dbReference>
<organism evidence="2 3">
    <name type="scientific">Nocardia iowensis</name>
    <dbReference type="NCBI Taxonomy" id="204891"/>
    <lineage>
        <taxon>Bacteria</taxon>
        <taxon>Bacillati</taxon>
        <taxon>Actinomycetota</taxon>
        <taxon>Actinomycetes</taxon>
        <taxon>Mycobacteriales</taxon>
        <taxon>Nocardiaceae</taxon>
        <taxon>Nocardia</taxon>
    </lineage>
</organism>
<dbReference type="CDD" id="cd07043">
    <property type="entry name" value="STAS_anti-anti-sigma_factors"/>
    <property type="match status" value="1"/>
</dbReference>
<sequence>MSINDEVRRTAAPLDRSVLEVTDVLRFSVCRPRRDIAMILVDGEIDLRTAPSLRDQLSRVFGARSAMVVLDLSPVTFLAAAGLRVLVDAQKQAEMTRRRMVLITKARSVDRALEVTGLAPSFHRVRSLDAVLADTAPGYEETA</sequence>
<reference evidence="2 3" key="1">
    <citation type="submission" date="2021-07" db="EMBL/GenBank/DDBJ databases">
        <title>Whole Genome Sequence of Nocardia Iowensis.</title>
        <authorList>
            <person name="Lamm A."/>
            <person name="Collins-Fairclough A.M."/>
            <person name="Bunk B."/>
            <person name="Sproer C."/>
        </authorList>
    </citation>
    <scope>NUCLEOTIDE SEQUENCE [LARGE SCALE GENOMIC DNA]</scope>
    <source>
        <strain evidence="2 3">NRRL 5646</strain>
    </source>
</reference>